<protein>
    <submittedName>
        <fullName evidence="1">Folate-binding protein YgfZ</fullName>
    </submittedName>
</protein>
<dbReference type="RefSeq" id="WP_210853987.1">
    <property type="nucleotide sequence ID" value="NZ_JAGQDD010000006.1"/>
</dbReference>
<dbReference type="Gene3D" id="2.40.30.160">
    <property type="match status" value="1"/>
</dbReference>
<name>A0A940Y8V8_9BURK</name>
<dbReference type="Gene3D" id="3.30.70.1400">
    <property type="entry name" value="Aminomethyltransferase beta-barrel domains"/>
    <property type="match status" value="1"/>
</dbReference>
<dbReference type="PANTHER" id="PTHR22602">
    <property type="entry name" value="TRANSFERASE CAF17, MITOCHONDRIAL-RELATED"/>
    <property type="match status" value="1"/>
</dbReference>
<keyword evidence="2" id="KW-1185">Reference proteome</keyword>
<dbReference type="EMBL" id="JAGQDD010000006">
    <property type="protein sequence ID" value="MBQ0931003.1"/>
    <property type="molecule type" value="Genomic_DNA"/>
</dbReference>
<dbReference type="SUPFAM" id="SSF103025">
    <property type="entry name" value="Folate-binding domain"/>
    <property type="match status" value="1"/>
</dbReference>
<evidence type="ECO:0000313" key="1">
    <source>
        <dbReference type="EMBL" id="MBQ0931003.1"/>
    </source>
</evidence>
<comment type="caution">
    <text evidence="1">The sequence shown here is derived from an EMBL/GenBank/DDBJ whole genome shotgun (WGS) entry which is preliminary data.</text>
</comment>
<dbReference type="NCBIfam" id="TIGR03317">
    <property type="entry name" value="ygfZ_signature"/>
    <property type="match status" value="1"/>
</dbReference>
<sequence>MNATPTSSAPANGVQRLDDWALIHASGDDAGSFLQGQLSNDVLGMQPGEARWAGYCTAKGRLIATFLVVRQPGGGYLLACSADLQAAVLKRLRMFVLRAKCQLSEPAWRVWGLLGAAGVQAAGVPLEPMRASATSTGLVVRLPDSQGQPRWLAGLSEEHPPLGEPLPAGLWSWLEVCSGVPRVTAATAEAFVPQMVNLELVGGVSFKKGCYPGQEVVARSQYRGTLKRRALLWHGEAPMAAGQEVFSAADPGQPAGMVVLAAPAPTGGWDALVETKLDAVSAPLHHGAPDGPALAARPLPYALPADAA</sequence>
<evidence type="ECO:0000313" key="2">
    <source>
        <dbReference type="Proteomes" id="UP000676246"/>
    </source>
</evidence>
<dbReference type="GO" id="GO:0016226">
    <property type="term" value="P:iron-sulfur cluster assembly"/>
    <property type="evidence" value="ECO:0007669"/>
    <property type="project" value="TreeGrafter"/>
</dbReference>
<reference evidence="1 2" key="1">
    <citation type="submission" date="2021-04" db="EMBL/GenBank/DDBJ databases">
        <title>The genome sequence of Ideonella sp. 3Y2.</title>
        <authorList>
            <person name="Liu Y."/>
        </authorList>
    </citation>
    <scope>NUCLEOTIDE SEQUENCE [LARGE SCALE GENOMIC DNA]</scope>
    <source>
        <strain evidence="1 2">3Y2</strain>
    </source>
</reference>
<dbReference type="AlphaFoldDB" id="A0A940Y8V8"/>
<proteinExistence type="predicted"/>
<gene>
    <name evidence="1" type="ORF">KAK03_10945</name>
</gene>
<dbReference type="InterPro" id="IPR045179">
    <property type="entry name" value="YgfZ/GcvT"/>
</dbReference>
<organism evidence="1 2">
    <name type="scientific">Ideonella alba</name>
    <dbReference type="NCBI Taxonomy" id="2824118"/>
    <lineage>
        <taxon>Bacteria</taxon>
        <taxon>Pseudomonadati</taxon>
        <taxon>Pseudomonadota</taxon>
        <taxon>Betaproteobacteria</taxon>
        <taxon>Burkholderiales</taxon>
        <taxon>Sphaerotilaceae</taxon>
        <taxon>Ideonella</taxon>
    </lineage>
</organism>
<dbReference type="InterPro" id="IPR017703">
    <property type="entry name" value="YgfZ/GCV_T_CS"/>
</dbReference>
<dbReference type="PANTHER" id="PTHR22602:SF0">
    <property type="entry name" value="TRANSFERASE CAF17, MITOCHONDRIAL-RELATED"/>
    <property type="match status" value="1"/>
</dbReference>
<accession>A0A940Y8V8</accession>
<dbReference type="Proteomes" id="UP000676246">
    <property type="component" value="Unassembled WGS sequence"/>
</dbReference>